<evidence type="ECO:0000313" key="2">
    <source>
        <dbReference type="EMBL" id="TRX61041.1"/>
    </source>
</evidence>
<proteinExistence type="predicted"/>
<protein>
    <recommendedName>
        <fullName evidence="4">Secreted protein</fullName>
    </recommendedName>
</protein>
<dbReference type="Proteomes" id="UP000320443">
    <property type="component" value="Unassembled WGS sequence"/>
</dbReference>
<evidence type="ECO:0000313" key="3">
    <source>
        <dbReference type="Proteomes" id="UP000320443"/>
    </source>
</evidence>
<comment type="caution">
    <text evidence="2">The sequence shown here is derived from an EMBL/GenBank/DDBJ whole genome shotgun (WGS) entry which is preliminary data.</text>
</comment>
<gene>
    <name evidence="2" type="ORF">FNY97_08150</name>
</gene>
<keyword evidence="3" id="KW-1185">Reference proteome</keyword>
<keyword evidence="1" id="KW-0732">Signal</keyword>
<evidence type="ECO:0008006" key="4">
    <source>
        <dbReference type="Google" id="ProtNLM"/>
    </source>
</evidence>
<dbReference type="RefSeq" id="WP_046648527.1">
    <property type="nucleotide sequence ID" value="NZ_VKDK01000012.1"/>
</dbReference>
<feature type="signal peptide" evidence="1">
    <location>
        <begin position="1"/>
        <end position="25"/>
    </location>
</feature>
<name>A0A553FUW6_9CORY</name>
<evidence type="ECO:0000256" key="1">
    <source>
        <dbReference type="SAM" id="SignalP"/>
    </source>
</evidence>
<sequence>MRLISRLTATAAVVGALTIAPHASADLSQGFSNADGTVNCEASNIEGTYVACLSEGARATSPQCNPPGRLAPRFFYHAGRSKADCFNQGLTTTSFKRLQPGQVHQFNEVVAIADAQGGIHFVGPHGYLGYAGKTAVSGAEGLGNVSSRVM</sequence>
<accession>A0A553FUW6</accession>
<feature type="chain" id="PRO_5045708671" description="Secreted protein" evidence="1">
    <location>
        <begin position="26"/>
        <end position="150"/>
    </location>
</feature>
<reference evidence="2 3" key="1">
    <citation type="submission" date="2019-07" db="EMBL/GenBank/DDBJ databases">
        <title>Draft genome of C. aurimucosum strain 2274.</title>
        <authorList>
            <person name="Pacheco L.G.C."/>
            <person name="Aguiar E.R.G.R."/>
            <person name="Santos C.S."/>
            <person name="Rocha D.J.P.G."/>
            <person name="Sant'Anna L.O."/>
            <person name="Mattos-Guaraldi A.L."/>
            <person name="Santos L.S."/>
        </authorList>
    </citation>
    <scope>NUCLEOTIDE SEQUENCE [LARGE SCALE GENOMIC DNA]</scope>
    <source>
        <strain evidence="2 3">2274</strain>
    </source>
</reference>
<dbReference type="EMBL" id="VKDK01000012">
    <property type="protein sequence ID" value="TRX61041.1"/>
    <property type="molecule type" value="Genomic_DNA"/>
</dbReference>
<organism evidence="2 3">
    <name type="scientific">Corynebacterium hiratae</name>
    <dbReference type="NCBI Taxonomy" id="3139423"/>
    <lineage>
        <taxon>Bacteria</taxon>
        <taxon>Bacillati</taxon>
        <taxon>Actinomycetota</taxon>
        <taxon>Actinomycetes</taxon>
        <taxon>Mycobacteriales</taxon>
        <taxon>Corynebacteriaceae</taxon>
        <taxon>Corynebacterium</taxon>
    </lineage>
</organism>